<evidence type="ECO:0000313" key="3">
    <source>
        <dbReference type="Proteomes" id="UP000003277"/>
    </source>
</evidence>
<protein>
    <recommendedName>
        <fullName evidence="1">DUF1659 domain-containing protein</fullName>
    </recommendedName>
</protein>
<evidence type="ECO:0000313" key="2">
    <source>
        <dbReference type="EMBL" id="EHO63886.1"/>
    </source>
</evidence>
<dbReference type="EMBL" id="ADLT01000007">
    <property type="protein sequence ID" value="EHO63886.1"/>
    <property type="molecule type" value="Genomic_DNA"/>
</dbReference>
<dbReference type="Pfam" id="PF07872">
    <property type="entry name" value="DUF1659"/>
    <property type="match status" value="1"/>
</dbReference>
<comment type="caution">
    <text evidence="2">The sequence shown here is derived from an EMBL/GenBank/DDBJ whole genome shotgun (WGS) entry which is preliminary data.</text>
</comment>
<dbReference type="InterPro" id="IPR012454">
    <property type="entry name" value="DUF1659"/>
</dbReference>
<dbReference type="HOGENOM" id="CLU_196603_1_0_9"/>
<reference evidence="2 3" key="1">
    <citation type="submission" date="2011-11" db="EMBL/GenBank/DDBJ databases">
        <title>The Genome Sequence of Dialister succinatiphilus YIT 11850.</title>
        <authorList>
            <consortium name="The Broad Institute Genome Sequencing Platform"/>
            <person name="Earl A."/>
            <person name="Ward D."/>
            <person name="Feldgarden M."/>
            <person name="Gevers D."/>
            <person name="Morotomi M."/>
            <person name="Young S.K."/>
            <person name="Zeng Q."/>
            <person name="Gargeya S."/>
            <person name="Fitzgerald M."/>
            <person name="Haas B."/>
            <person name="Abouelleil A."/>
            <person name="Alvarado L."/>
            <person name="Arachchi H.M."/>
            <person name="Berlin A."/>
            <person name="Brown A."/>
            <person name="Chapman S.B."/>
            <person name="Dunbar C."/>
            <person name="Gearin G."/>
            <person name="Goldberg J."/>
            <person name="Griggs A."/>
            <person name="Gujja S."/>
            <person name="Heiman D."/>
            <person name="Howarth C."/>
            <person name="Lui A."/>
            <person name="MacDonald P.J.P."/>
            <person name="Montmayeur A."/>
            <person name="Murphy C."/>
            <person name="Neiman D."/>
            <person name="Pearson M."/>
            <person name="Priest M."/>
            <person name="Roberts A."/>
            <person name="Saif S."/>
            <person name="Shea T."/>
            <person name="Sisk P."/>
            <person name="Stolte C."/>
            <person name="Sykes S."/>
            <person name="Wortman J."/>
            <person name="Nusbaum C."/>
            <person name="Birren B."/>
        </authorList>
    </citation>
    <scope>NUCLEOTIDE SEQUENCE [LARGE SCALE GENOMIC DNA]</scope>
    <source>
        <strain evidence="2 3">YIT 11850</strain>
    </source>
</reference>
<feature type="domain" description="DUF1659" evidence="1">
    <location>
        <begin position="2"/>
        <end position="73"/>
    </location>
</feature>
<gene>
    <name evidence="2" type="ORF">HMPREF9453_00246</name>
</gene>
<dbReference type="eggNOG" id="ENOG5033AHG">
    <property type="taxonomic scope" value="Bacteria"/>
</dbReference>
<dbReference type="RefSeq" id="WP_008858752.1">
    <property type="nucleotide sequence ID" value="NZ_JH591187.1"/>
</dbReference>
<accession>H1CY08</accession>
<dbReference type="STRING" id="742743.HMPREF9453_00246"/>
<dbReference type="OrthoDB" id="1954703at2"/>
<evidence type="ECO:0000259" key="1">
    <source>
        <dbReference type="Pfam" id="PF07872"/>
    </source>
</evidence>
<keyword evidence="3" id="KW-1185">Reference proteome</keyword>
<organism evidence="2 3">
    <name type="scientific">Dialister succinatiphilus YIT 11850</name>
    <dbReference type="NCBI Taxonomy" id="742743"/>
    <lineage>
        <taxon>Bacteria</taxon>
        <taxon>Bacillati</taxon>
        <taxon>Bacillota</taxon>
        <taxon>Negativicutes</taxon>
        <taxon>Veillonellales</taxon>
        <taxon>Veillonellaceae</taxon>
        <taxon>Dialister</taxon>
    </lineage>
</organism>
<name>H1CY08_9FIRM</name>
<sequence>MAATKSKTDSKMLIRVENGTTTSGAKAVKNLSYSQLRVDATDDQLMAAGKAIADLQTKPLAGIRVVETYDMTE</sequence>
<dbReference type="AlphaFoldDB" id="H1CY08"/>
<dbReference type="PATRIC" id="fig|742743.3.peg.248"/>
<proteinExistence type="predicted"/>
<dbReference type="Proteomes" id="UP000003277">
    <property type="component" value="Unassembled WGS sequence"/>
</dbReference>